<dbReference type="InterPro" id="IPR046342">
    <property type="entry name" value="CBS_dom_sf"/>
</dbReference>
<dbReference type="Gene3D" id="3.10.580.10">
    <property type="entry name" value="CBS-domain"/>
    <property type="match status" value="1"/>
</dbReference>
<dbReference type="EMBL" id="PVNL01000057">
    <property type="protein sequence ID" value="PRQ07381.1"/>
    <property type="molecule type" value="Genomic_DNA"/>
</dbReference>
<dbReference type="Pfam" id="PF04107">
    <property type="entry name" value="GCS2"/>
    <property type="match status" value="1"/>
</dbReference>
<keyword evidence="3" id="KW-0560">Oxidoreductase</keyword>
<dbReference type="RefSeq" id="WP_106090087.1">
    <property type="nucleotide sequence ID" value="NZ_PVNL01000057.1"/>
</dbReference>
<dbReference type="CDD" id="cd04584">
    <property type="entry name" value="CBS_pair_AcuB_like"/>
    <property type="match status" value="1"/>
</dbReference>
<dbReference type="AlphaFoldDB" id="A0A2S9YQK5"/>
<dbReference type="OrthoDB" id="240589at2"/>
<sequence length="640" mass="71084">MGEQEVTDANDDAELRAFMRAILADLHALEQVIERGMIETGLRRIGAEQEMFLVDDALSVAPVATEVLETANDPRLTTELAKFNLEANLSPQDFHGGCLRVLEREIEEVIGVARKAAAVHGARIVLAGILPTLRKPDLAMSNMTPLPRYFALNRAMQRMRGGQDFHVLIKGKDELELTHDNVMLEAANTSFQIHFQVDANEFAPLYNLAQVVTAPVLASAVNSPVLMGKRLWNETRVALFHHSVDTRNDAHKARSARPRVGFGDRWVESSALEIFREDIARFRVVLSTALDEDPMERVRDGKAPELKALRLHNGTVYRWNRACYGISPSGKPHLRIENRALPAGPSVIDEVGSAAFYFGLMSGLSADIPDISKEMDFDDAKHNFFSAARYGLDSRLTWIDGRVYEAPRLLLDVLLPLAREGLSAHSIDVADIDRYLGVVEERVKKGITGAQWAINSLATMPTNGPRDARSRALTNAMLEHQQVGDPVHTWEPAAFEKVSDVRENYLTAGQFMTTDLFTLHPEDLVDLAASLMDWERIRHIPVEDDGKLVGLISHRAVLRLVARGHLDRVGSEKVAVREIMKTDPITVAPNTTTLEVLEIMRDQKVGSLPVVDGDKLVGIVTEHDLIAVSSRLLENYLRGT</sequence>
<organism evidence="3 4">
    <name type="scientific">Enhygromyxa salina</name>
    <dbReference type="NCBI Taxonomy" id="215803"/>
    <lineage>
        <taxon>Bacteria</taxon>
        <taxon>Pseudomonadati</taxon>
        <taxon>Myxococcota</taxon>
        <taxon>Polyangia</taxon>
        <taxon>Nannocystales</taxon>
        <taxon>Nannocystaceae</taxon>
        <taxon>Enhygromyxa</taxon>
    </lineage>
</organism>
<dbReference type="InterPro" id="IPR006336">
    <property type="entry name" value="GCS2"/>
</dbReference>
<dbReference type="Proteomes" id="UP000238823">
    <property type="component" value="Unassembled WGS sequence"/>
</dbReference>
<evidence type="ECO:0000259" key="2">
    <source>
        <dbReference type="PROSITE" id="PS51371"/>
    </source>
</evidence>
<feature type="domain" description="CBS" evidence="2">
    <location>
        <begin position="512"/>
        <end position="568"/>
    </location>
</feature>
<accession>A0A2S9YQK5</accession>
<proteinExistence type="predicted"/>
<name>A0A2S9YQK5_9BACT</name>
<dbReference type="SUPFAM" id="SSF55931">
    <property type="entry name" value="Glutamine synthetase/guanido kinase"/>
    <property type="match status" value="1"/>
</dbReference>
<gene>
    <name evidence="3" type="primary">guaB_2</name>
    <name evidence="3" type="ORF">ENSA7_30940</name>
</gene>
<comment type="caution">
    <text evidence="3">The sequence shown here is derived from an EMBL/GenBank/DDBJ whole genome shotgun (WGS) entry which is preliminary data.</text>
</comment>
<evidence type="ECO:0000256" key="1">
    <source>
        <dbReference type="PROSITE-ProRule" id="PRU00703"/>
    </source>
</evidence>
<dbReference type="InterPro" id="IPR014746">
    <property type="entry name" value="Gln_synth/guanido_kin_cat_dom"/>
</dbReference>
<dbReference type="PANTHER" id="PTHR36510">
    <property type="entry name" value="GLUTAMATE--CYSTEINE LIGASE 2-RELATED"/>
    <property type="match status" value="1"/>
</dbReference>
<feature type="domain" description="CBS" evidence="2">
    <location>
        <begin position="580"/>
        <end position="637"/>
    </location>
</feature>
<dbReference type="GO" id="GO:0003938">
    <property type="term" value="F:IMP dehydrogenase activity"/>
    <property type="evidence" value="ECO:0007669"/>
    <property type="project" value="UniProtKB-EC"/>
</dbReference>
<dbReference type="GO" id="GO:0016879">
    <property type="term" value="F:ligase activity, forming carbon-nitrogen bonds"/>
    <property type="evidence" value="ECO:0007669"/>
    <property type="project" value="TreeGrafter"/>
</dbReference>
<keyword evidence="1" id="KW-0129">CBS domain</keyword>
<dbReference type="PANTHER" id="PTHR36510:SF3">
    <property type="entry name" value="CONSERVED PROTEIN"/>
    <property type="match status" value="1"/>
</dbReference>
<dbReference type="EC" id="1.1.1.205" evidence="3"/>
<reference evidence="3 4" key="1">
    <citation type="submission" date="2018-03" db="EMBL/GenBank/DDBJ databases">
        <title>Draft Genome Sequences of the Obligatory Marine Myxobacteria Enhygromyxa salina SWB007.</title>
        <authorList>
            <person name="Poehlein A."/>
            <person name="Moghaddam J.A."/>
            <person name="Harms H."/>
            <person name="Alanjari M."/>
            <person name="Koenig G.M."/>
            <person name="Daniel R."/>
            <person name="Schaeberle T.F."/>
        </authorList>
    </citation>
    <scope>NUCLEOTIDE SEQUENCE [LARGE SCALE GENOMIC DNA]</scope>
    <source>
        <strain evidence="3 4">SWB007</strain>
    </source>
</reference>
<dbReference type="SMART" id="SM00116">
    <property type="entry name" value="CBS"/>
    <property type="match status" value="2"/>
</dbReference>
<dbReference type="PROSITE" id="PS51371">
    <property type="entry name" value="CBS"/>
    <property type="match status" value="2"/>
</dbReference>
<evidence type="ECO:0000313" key="3">
    <source>
        <dbReference type="EMBL" id="PRQ07381.1"/>
    </source>
</evidence>
<dbReference type="SUPFAM" id="SSF54631">
    <property type="entry name" value="CBS-domain pair"/>
    <property type="match status" value="1"/>
</dbReference>
<dbReference type="Gene3D" id="3.30.590.20">
    <property type="match status" value="1"/>
</dbReference>
<dbReference type="Pfam" id="PF00571">
    <property type="entry name" value="CBS"/>
    <property type="match status" value="2"/>
</dbReference>
<protein>
    <submittedName>
        <fullName evidence="3">Inosine-5'-monophosphate dehydrogenase</fullName>
        <ecNumber evidence="3">1.1.1.205</ecNumber>
    </submittedName>
</protein>
<evidence type="ECO:0000313" key="4">
    <source>
        <dbReference type="Proteomes" id="UP000238823"/>
    </source>
</evidence>
<dbReference type="InterPro" id="IPR000644">
    <property type="entry name" value="CBS_dom"/>
</dbReference>
<dbReference type="InterPro" id="IPR050141">
    <property type="entry name" value="GCL_type2/YbdK_subfam"/>
</dbReference>